<feature type="region of interest" description="Disordered" evidence="1">
    <location>
        <begin position="21"/>
        <end position="44"/>
    </location>
</feature>
<sequence>ISRRREIYPGFYGQYPWSRDDRERTGLLPSEDKSRDETTASRVREMERNLLQNILTL</sequence>
<dbReference type="AlphaFoldDB" id="A0A9X0CUG0"/>
<evidence type="ECO:0000256" key="1">
    <source>
        <dbReference type="SAM" id="MobiDB-lite"/>
    </source>
</evidence>
<accession>A0A9X0CUG0</accession>
<dbReference type="Proteomes" id="UP001163046">
    <property type="component" value="Unassembled WGS sequence"/>
</dbReference>
<dbReference type="EMBL" id="MU826419">
    <property type="protein sequence ID" value="KAJ7376035.1"/>
    <property type="molecule type" value="Genomic_DNA"/>
</dbReference>
<evidence type="ECO:0000313" key="2">
    <source>
        <dbReference type="EMBL" id="KAJ7376035.1"/>
    </source>
</evidence>
<organism evidence="2 3">
    <name type="scientific">Desmophyllum pertusum</name>
    <dbReference type="NCBI Taxonomy" id="174260"/>
    <lineage>
        <taxon>Eukaryota</taxon>
        <taxon>Metazoa</taxon>
        <taxon>Cnidaria</taxon>
        <taxon>Anthozoa</taxon>
        <taxon>Hexacorallia</taxon>
        <taxon>Scleractinia</taxon>
        <taxon>Caryophylliina</taxon>
        <taxon>Caryophylliidae</taxon>
        <taxon>Desmophyllum</taxon>
    </lineage>
</organism>
<protein>
    <submittedName>
        <fullName evidence="2">Uncharacterized protein</fullName>
    </submittedName>
</protein>
<gene>
    <name evidence="2" type="ORF">OS493_037319</name>
</gene>
<reference evidence="2" key="1">
    <citation type="submission" date="2023-01" db="EMBL/GenBank/DDBJ databases">
        <title>Genome assembly of the deep-sea coral Lophelia pertusa.</title>
        <authorList>
            <person name="Herrera S."/>
            <person name="Cordes E."/>
        </authorList>
    </citation>
    <scope>NUCLEOTIDE SEQUENCE</scope>
    <source>
        <strain evidence="2">USNM1676648</strain>
        <tissue evidence="2">Polyp</tissue>
    </source>
</reference>
<proteinExistence type="predicted"/>
<name>A0A9X0CUG0_9CNID</name>
<feature type="non-terminal residue" evidence="2">
    <location>
        <position position="1"/>
    </location>
</feature>
<evidence type="ECO:0000313" key="3">
    <source>
        <dbReference type="Proteomes" id="UP001163046"/>
    </source>
</evidence>
<feature type="non-terminal residue" evidence="2">
    <location>
        <position position="57"/>
    </location>
</feature>
<comment type="caution">
    <text evidence="2">The sequence shown here is derived from an EMBL/GenBank/DDBJ whole genome shotgun (WGS) entry which is preliminary data.</text>
</comment>
<keyword evidence="3" id="KW-1185">Reference proteome</keyword>